<evidence type="ECO:0000313" key="5">
    <source>
        <dbReference type="Proteomes" id="UP000054937"/>
    </source>
</evidence>
<dbReference type="GO" id="GO:0005525">
    <property type="term" value="F:GTP binding"/>
    <property type="evidence" value="ECO:0007669"/>
    <property type="project" value="UniProtKB-KW"/>
</dbReference>
<dbReference type="InterPro" id="IPR027417">
    <property type="entry name" value="P-loop_NTPase"/>
</dbReference>
<evidence type="ECO:0000313" key="4">
    <source>
        <dbReference type="EMBL" id="KRW99772.1"/>
    </source>
</evidence>
<dbReference type="SUPFAM" id="SSF52540">
    <property type="entry name" value="P-loop containing nucleoside triphosphate hydrolases"/>
    <property type="match status" value="1"/>
</dbReference>
<accession>A0A0V0QBZ1</accession>
<dbReference type="Gene3D" id="3.40.50.300">
    <property type="entry name" value="P-loop containing nucleotide triphosphate hydrolases"/>
    <property type="match status" value="1"/>
</dbReference>
<dbReference type="PROSITE" id="PS51419">
    <property type="entry name" value="RAB"/>
    <property type="match status" value="1"/>
</dbReference>
<proteinExistence type="predicted"/>
<dbReference type="InterPro" id="IPR001806">
    <property type="entry name" value="Small_GTPase"/>
</dbReference>
<dbReference type="SMART" id="SM00175">
    <property type="entry name" value="RAB"/>
    <property type="match status" value="1"/>
</dbReference>
<dbReference type="GO" id="GO:0007264">
    <property type="term" value="P:small GTPase-mediated signal transduction"/>
    <property type="evidence" value="ECO:0007669"/>
    <property type="project" value="InterPro"/>
</dbReference>
<dbReference type="OrthoDB" id="8830751at2759"/>
<dbReference type="GO" id="GO:0003924">
    <property type="term" value="F:GTPase activity"/>
    <property type="evidence" value="ECO:0007669"/>
    <property type="project" value="InterPro"/>
</dbReference>
<evidence type="ECO:0000256" key="3">
    <source>
        <dbReference type="SAM" id="MobiDB-lite"/>
    </source>
</evidence>
<dbReference type="InParanoid" id="A0A0V0QBZ1"/>
<keyword evidence="2" id="KW-0342">GTP-binding</keyword>
<evidence type="ECO:0000256" key="2">
    <source>
        <dbReference type="ARBA" id="ARBA00023134"/>
    </source>
</evidence>
<feature type="compositionally biased region" description="Low complexity" evidence="3">
    <location>
        <begin position="158"/>
        <end position="175"/>
    </location>
</feature>
<organism evidence="4 5">
    <name type="scientific">Pseudocohnilembus persalinus</name>
    <name type="common">Ciliate</name>
    <dbReference type="NCBI Taxonomy" id="266149"/>
    <lineage>
        <taxon>Eukaryota</taxon>
        <taxon>Sar</taxon>
        <taxon>Alveolata</taxon>
        <taxon>Ciliophora</taxon>
        <taxon>Intramacronucleata</taxon>
        <taxon>Oligohymenophorea</taxon>
        <taxon>Scuticociliatia</taxon>
        <taxon>Philasterida</taxon>
        <taxon>Pseudocohnilembidae</taxon>
        <taxon>Pseudocohnilembus</taxon>
    </lineage>
</organism>
<keyword evidence="4" id="KW-0378">Hydrolase</keyword>
<dbReference type="PANTHER" id="PTHR24072">
    <property type="entry name" value="RHO FAMILY GTPASE"/>
    <property type="match status" value="1"/>
</dbReference>
<dbReference type="SMART" id="SM00174">
    <property type="entry name" value="RHO"/>
    <property type="match status" value="1"/>
</dbReference>
<gene>
    <name evidence="4" type="ORF">PPERSA_07849</name>
</gene>
<reference evidence="4 5" key="1">
    <citation type="journal article" date="2015" name="Sci. Rep.">
        <title>Genome of the facultative scuticociliatosis pathogen Pseudocohnilembus persalinus provides insight into its virulence through horizontal gene transfer.</title>
        <authorList>
            <person name="Xiong J."/>
            <person name="Wang G."/>
            <person name="Cheng J."/>
            <person name="Tian M."/>
            <person name="Pan X."/>
            <person name="Warren A."/>
            <person name="Jiang C."/>
            <person name="Yuan D."/>
            <person name="Miao W."/>
        </authorList>
    </citation>
    <scope>NUCLEOTIDE SEQUENCE [LARGE SCALE GENOMIC DNA]</scope>
    <source>
        <strain evidence="4">36N120E</strain>
    </source>
</reference>
<dbReference type="Proteomes" id="UP000054937">
    <property type="component" value="Unassembled WGS sequence"/>
</dbReference>
<dbReference type="NCBIfam" id="TIGR00231">
    <property type="entry name" value="small_GTP"/>
    <property type="match status" value="1"/>
</dbReference>
<protein>
    <submittedName>
        <fullName evidence="4">p-loop containing nucleoside triphosphate hydrolase</fullName>
    </submittedName>
</protein>
<sequence>MELELQGNKQRNIVFIGEQKVGKSTLINYFMNQQADMTYLSTVGINYQIKNVKKMMKNVNKIQQDQQEKQEEEQEKQYELKIWDTSGQLQYQNLILQQIKNIDCIVLCFDLDNPISLPNLEEDWIPLIQKIINEKTNFIVAGLKADLKQQKEKEEQEYQQQISSNSSSKKQQSNKSKFKKLNIKIIAKQFMQKVKKIFKLQSIQCLEVSVNNIKSVQQLFECDEFYYSRQQLDKLKLMYKKKESSLQNNEQGKIQIQDKNEIQEQIYAENQELYKCNSLNKSEKKIVSGIQIQEKETEEFQNNSEQERDCCKMCQVF</sequence>
<dbReference type="Pfam" id="PF00071">
    <property type="entry name" value="Ras"/>
    <property type="match status" value="1"/>
</dbReference>
<dbReference type="PROSITE" id="PS51420">
    <property type="entry name" value="RHO"/>
    <property type="match status" value="1"/>
</dbReference>
<evidence type="ECO:0000256" key="1">
    <source>
        <dbReference type="ARBA" id="ARBA00022741"/>
    </source>
</evidence>
<dbReference type="InterPro" id="IPR005225">
    <property type="entry name" value="Small_GTP-bd"/>
</dbReference>
<dbReference type="PRINTS" id="PR00449">
    <property type="entry name" value="RASTRNSFRMNG"/>
</dbReference>
<keyword evidence="1" id="KW-0547">Nucleotide-binding</keyword>
<comment type="caution">
    <text evidence="4">The sequence shown here is derived from an EMBL/GenBank/DDBJ whole genome shotgun (WGS) entry which is preliminary data.</text>
</comment>
<dbReference type="AlphaFoldDB" id="A0A0V0QBZ1"/>
<keyword evidence="5" id="KW-1185">Reference proteome</keyword>
<feature type="region of interest" description="Disordered" evidence="3">
    <location>
        <begin position="155"/>
        <end position="175"/>
    </location>
</feature>
<dbReference type="EMBL" id="LDAU01000204">
    <property type="protein sequence ID" value="KRW99772.1"/>
    <property type="molecule type" value="Genomic_DNA"/>
</dbReference>
<dbReference type="InterPro" id="IPR003578">
    <property type="entry name" value="Small_GTPase_Rho"/>
</dbReference>
<name>A0A0V0QBZ1_PSEPJ</name>
<dbReference type="SMART" id="SM00173">
    <property type="entry name" value="RAS"/>
    <property type="match status" value="1"/>
</dbReference>